<dbReference type="AlphaFoldDB" id="A0A3Q3X7R4"/>
<dbReference type="InterPro" id="IPR025874">
    <property type="entry name" value="DZR"/>
</dbReference>
<keyword evidence="4" id="KW-0863">Zinc-finger</keyword>
<keyword evidence="3" id="KW-0677">Repeat</keyword>
<reference evidence="9" key="2">
    <citation type="submission" date="2025-09" db="UniProtKB">
        <authorList>
            <consortium name="Ensembl"/>
        </authorList>
    </citation>
    <scope>IDENTIFICATION</scope>
</reference>
<dbReference type="GO" id="GO:0008270">
    <property type="term" value="F:zinc ion binding"/>
    <property type="evidence" value="ECO:0007669"/>
    <property type="project" value="UniProtKB-KW"/>
</dbReference>
<dbReference type="Proteomes" id="UP000261620">
    <property type="component" value="Unplaced"/>
</dbReference>
<dbReference type="Pfam" id="PF13287">
    <property type="entry name" value="Fn3_assoc"/>
    <property type="match status" value="1"/>
</dbReference>
<evidence type="ECO:0000259" key="8">
    <source>
        <dbReference type="Pfam" id="PF12773"/>
    </source>
</evidence>
<dbReference type="GO" id="GO:0042995">
    <property type="term" value="C:cell projection"/>
    <property type="evidence" value="ECO:0007669"/>
    <property type="project" value="UniProtKB-SubCell"/>
</dbReference>
<dbReference type="PANTHER" id="PTHR16058">
    <property type="entry name" value="DOUBLE ZINC RIBBON AND ANKYRIN REPEAT-CONTAINING PROTEIN 1"/>
    <property type="match status" value="1"/>
</dbReference>
<keyword evidence="7" id="KW-0966">Cell projection</keyword>
<keyword evidence="5" id="KW-0862">Zinc</keyword>
<dbReference type="PANTHER" id="PTHR16058:SF4">
    <property type="entry name" value="DOUBLE ZINC RIBBON AND ANKYRIN REPEAT-CONTAINING PROTEIN 1"/>
    <property type="match status" value="1"/>
</dbReference>
<reference evidence="9" key="1">
    <citation type="submission" date="2025-08" db="UniProtKB">
        <authorList>
            <consortium name="Ensembl"/>
        </authorList>
    </citation>
    <scope>IDENTIFICATION</scope>
</reference>
<dbReference type="InterPro" id="IPR026876">
    <property type="entry name" value="Fn3_assoc_repeat"/>
</dbReference>
<keyword evidence="10" id="KW-1185">Reference proteome</keyword>
<keyword evidence="6" id="KW-0040">ANK repeat</keyword>
<evidence type="ECO:0000256" key="4">
    <source>
        <dbReference type="ARBA" id="ARBA00022771"/>
    </source>
</evidence>
<name>A0A3Q3X7R4_MOLML</name>
<proteinExistence type="predicted"/>
<accession>A0A3Q3X7R4</accession>
<dbReference type="OMA" id="HINTNTP"/>
<keyword evidence="2" id="KW-0479">Metal-binding</keyword>
<dbReference type="InterPro" id="IPR052481">
    <property type="entry name" value="DZAN1"/>
</dbReference>
<evidence type="ECO:0000256" key="2">
    <source>
        <dbReference type="ARBA" id="ARBA00022723"/>
    </source>
</evidence>
<evidence type="ECO:0000256" key="3">
    <source>
        <dbReference type="ARBA" id="ARBA00022737"/>
    </source>
</evidence>
<dbReference type="Pfam" id="PF12773">
    <property type="entry name" value="DZR"/>
    <property type="match status" value="1"/>
</dbReference>
<feature type="domain" description="DZANK-type" evidence="8">
    <location>
        <begin position="300"/>
        <end position="348"/>
    </location>
</feature>
<sequence length="493" mass="54246">MAAGAVLAPLIIPMVHRETHGAKSHIDTNTRVSIQSDTPGVLLFYTLDGSRPAALQRGLAASSRKYREPILLPAGRVAVRAVAAQFEVEDDGKCLSSIWSSFSWPELADQSCPKHALPKFPVSGKGTERNQLHQAHTNRKCVHDDFYFVVFPVCQDPDTPTKANSKQTSRIKRETDFLRCVQCLSFRPSDPFAWFCPHCGVVVPRLLEQTFLPAEGGQVVSCVFCNTHVPVNTHTCFMCEASIHPQLQPQQVHTLHDHVICVVCGSGNPAHISSCLTCESCLYMCVVPSVPSADGRMLSCTRCNRINHHDARFCNWCGSKTGPAANCLLCWQCGASGHPFASYCSACGVFLGTPAPPTNHAPRQGLATSTAEQYTQTVGLYYPSANQLQKKAQQRALQVSRQQATRDRQPLLTAVSPGRGYWRKQLDHVCAHLRSYTQNHAAFRALLGEPRLGQMVSAVVWEDGDEVSLTVSFVSAGRERKQVRSLSEKLPER</sequence>
<evidence type="ECO:0000256" key="6">
    <source>
        <dbReference type="ARBA" id="ARBA00023043"/>
    </source>
</evidence>
<evidence type="ECO:0000256" key="1">
    <source>
        <dbReference type="ARBA" id="ARBA00004316"/>
    </source>
</evidence>
<evidence type="ECO:0000256" key="7">
    <source>
        <dbReference type="ARBA" id="ARBA00023273"/>
    </source>
</evidence>
<evidence type="ECO:0000256" key="5">
    <source>
        <dbReference type="ARBA" id="ARBA00022833"/>
    </source>
</evidence>
<organism evidence="9 10">
    <name type="scientific">Mola mola</name>
    <name type="common">Ocean sunfish</name>
    <name type="synonym">Tetraodon mola</name>
    <dbReference type="NCBI Taxonomy" id="94237"/>
    <lineage>
        <taxon>Eukaryota</taxon>
        <taxon>Metazoa</taxon>
        <taxon>Chordata</taxon>
        <taxon>Craniata</taxon>
        <taxon>Vertebrata</taxon>
        <taxon>Euteleostomi</taxon>
        <taxon>Actinopterygii</taxon>
        <taxon>Neopterygii</taxon>
        <taxon>Teleostei</taxon>
        <taxon>Neoteleostei</taxon>
        <taxon>Acanthomorphata</taxon>
        <taxon>Eupercaria</taxon>
        <taxon>Tetraodontiformes</taxon>
        <taxon>Molidae</taxon>
        <taxon>Mola</taxon>
    </lineage>
</organism>
<evidence type="ECO:0000313" key="9">
    <source>
        <dbReference type="Ensembl" id="ENSMMOP00000024285.1"/>
    </source>
</evidence>
<protein>
    <recommendedName>
        <fullName evidence="8">DZANK-type domain-containing protein</fullName>
    </recommendedName>
</protein>
<dbReference type="Ensembl" id="ENSMMOT00000024694.1">
    <property type="protein sequence ID" value="ENSMMOP00000024285.1"/>
    <property type="gene ID" value="ENSMMOG00000018473.1"/>
</dbReference>
<comment type="subcellular location">
    <subcellularLocation>
        <location evidence="1">Cell projection</location>
    </subcellularLocation>
</comment>
<evidence type="ECO:0000313" key="10">
    <source>
        <dbReference type="Proteomes" id="UP000261620"/>
    </source>
</evidence>